<dbReference type="GO" id="GO:0005634">
    <property type="term" value="C:nucleus"/>
    <property type="evidence" value="ECO:0007669"/>
    <property type="project" value="UniProtKB-SubCell"/>
</dbReference>
<dbReference type="PANTHER" id="PTHR46123">
    <property type="entry name" value="MIX-TYPE HOMEOBOX GENE 1-RELATED"/>
    <property type="match status" value="1"/>
</dbReference>
<sequence length="263" mass="28549">MRESLARRTGIPEARIQNRRPRHPGQSPSGSMNALAANPKTSSPATVSESAPFDPLGSMQTQASGTHPLPSMDVAPPVSCGGFGNLSLGTRLVPPTLDEQGGSAATGRDLESHFCSGLLISVWTSHQHLNEYPGKAPLPSQDDRQPPLADPPQHWSHAGPSGTDQAMPKRVQGSREVTDTGGFQDGTVQQPTHGESPACCYVRISRFLQELYSAHEMDEYSHLLWMRPLQEDEPPGPLEPPLSKDNFHSVLDMTVHDFLWPQA</sequence>
<feature type="region of interest" description="Disordered" evidence="5">
    <location>
        <begin position="1"/>
        <end position="72"/>
    </location>
</feature>
<name>A0A811Z3F6_NYCPR</name>
<evidence type="ECO:0000256" key="5">
    <source>
        <dbReference type="SAM" id="MobiDB-lite"/>
    </source>
</evidence>
<keyword evidence="4" id="KW-0539">Nucleus</keyword>
<dbReference type="Proteomes" id="UP000645828">
    <property type="component" value="Unassembled WGS sequence"/>
</dbReference>
<keyword evidence="2" id="KW-0238">DNA-binding</keyword>
<dbReference type="PANTHER" id="PTHR46123:SF3">
    <property type="entry name" value="DOUBLE HOMEOBOX PROTEIN 1-RELATED"/>
    <property type="match status" value="1"/>
</dbReference>
<reference evidence="6" key="1">
    <citation type="submission" date="2020-12" db="EMBL/GenBank/DDBJ databases">
        <authorList>
            <consortium name="Molecular Ecology Group"/>
        </authorList>
    </citation>
    <scope>NUCLEOTIDE SEQUENCE</scope>
    <source>
        <strain evidence="6">TBG_1078</strain>
    </source>
</reference>
<dbReference type="GO" id="GO:0000977">
    <property type="term" value="F:RNA polymerase II transcription regulatory region sequence-specific DNA binding"/>
    <property type="evidence" value="ECO:0007669"/>
    <property type="project" value="TreeGrafter"/>
</dbReference>
<dbReference type="AlphaFoldDB" id="A0A811Z3F6"/>
<keyword evidence="7" id="KW-1185">Reference proteome</keyword>
<proteinExistence type="predicted"/>
<comment type="caution">
    <text evidence="6">The sequence shown here is derived from an EMBL/GenBank/DDBJ whole genome shotgun (WGS) entry which is preliminary data.</text>
</comment>
<comment type="subcellular location">
    <subcellularLocation>
        <location evidence="1">Nucleus</location>
    </subcellularLocation>
</comment>
<feature type="compositionally biased region" description="Polar residues" evidence="5">
    <location>
        <begin position="39"/>
        <end position="49"/>
    </location>
</feature>
<evidence type="ECO:0000313" key="6">
    <source>
        <dbReference type="EMBL" id="CAD7684267.1"/>
    </source>
</evidence>
<dbReference type="EMBL" id="CAJHUB010000757">
    <property type="protein sequence ID" value="CAD7684267.1"/>
    <property type="molecule type" value="Genomic_DNA"/>
</dbReference>
<dbReference type="CDD" id="cd00086">
    <property type="entry name" value="homeodomain"/>
    <property type="match status" value="1"/>
</dbReference>
<gene>
    <name evidence="6" type="ORF">NYPRO_LOCUS17060</name>
</gene>
<dbReference type="GO" id="GO:0000981">
    <property type="term" value="F:DNA-binding transcription factor activity, RNA polymerase II-specific"/>
    <property type="evidence" value="ECO:0007669"/>
    <property type="project" value="TreeGrafter"/>
</dbReference>
<dbReference type="InterPro" id="IPR001356">
    <property type="entry name" value="HD"/>
</dbReference>
<protein>
    <submittedName>
        <fullName evidence="6">(raccoon dog) hypothetical protein</fullName>
    </submittedName>
</protein>
<evidence type="ECO:0000256" key="4">
    <source>
        <dbReference type="ARBA" id="ARBA00023242"/>
    </source>
</evidence>
<feature type="region of interest" description="Disordered" evidence="5">
    <location>
        <begin position="132"/>
        <end position="195"/>
    </location>
</feature>
<evidence type="ECO:0000256" key="1">
    <source>
        <dbReference type="ARBA" id="ARBA00004123"/>
    </source>
</evidence>
<keyword evidence="3" id="KW-0371">Homeobox</keyword>
<evidence type="ECO:0000313" key="7">
    <source>
        <dbReference type="Proteomes" id="UP000645828"/>
    </source>
</evidence>
<dbReference type="InterPro" id="IPR051306">
    <property type="entry name" value="Homeobox_regulator"/>
</dbReference>
<evidence type="ECO:0000256" key="3">
    <source>
        <dbReference type="ARBA" id="ARBA00023155"/>
    </source>
</evidence>
<evidence type="ECO:0000256" key="2">
    <source>
        <dbReference type="ARBA" id="ARBA00023125"/>
    </source>
</evidence>
<accession>A0A811Z3F6</accession>
<organism evidence="6 7">
    <name type="scientific">Nyctereutes procyonoides</name>
    <name type="common">Raccoon dog</name>
    <name type="synonym">Canis procyonoides</name>
    <dbReference type="NCBI Taxonomy" id="34880"/>
    <lineage>
        <taxon>Eukaryota</taxon>
        <taxon>Metazoa</taxon>
        <taxon>Chordata</taxon>
        <taxon>Craniata</taxon>
        <taxon>Vertebrata</taxon>
        <taxon>Euteleostomi</taxon>
        <taxon>Mammalia</taxon>
        <taxon>Eutheria</taxon>
        <taxon>Laurasiatheria</taxon>
        <taxon>Carnivora</taxon>
        <taxon>Caniformia</taxon>
        <taxon>Canidae</taxon>
        <taxon>Nyctereutes</taxon>
    </lineage>
</organism>